<dbReference type="KEGG" id="stp:Strop_0111"/>
<reference evidence="3" key="1">
    <citation type="journal article" date="2007" name="Proc. Natl. Acad. Sci. U.S.A.">
        <title>Genome sequencing reveals complex secondary metabolome in the marine actinomycete Salinispora tropica.</title>
        <authorList>
            <person name="Udwary D.W."/>
            <person name="Zeigler L."/>
            <person name="Asolkar R.N."/>
            <person name="Singan V."/>
            <person name="Lapidus A."/>
            <person name="Fenical W."/>
            <person name="Jensen P.R."/>
            <person name="Moore B.S."/>
        </authorList>
    </citation>
    <scope>NUCLEOTIDE SEQUENCE [LARGE SCALE GENOMIC DNA]</scope>
    <source>
        <strain evidence="3">ATCC BAA-916 / DSM 44818 / CNB-440</strain>
    </source>
</reference>
<gene>
    <name evidence="2" type="ordered locus">Strop_0111</name>
</gene>
<evidence type="ECO:0008006" key="4">
    <source>
        <dbReference type="Google" id="ProtNLM"/>
    </source>
</evidence>
<keyword evidence="1" id="KW-1133">Transmembrane helix</keyword>
<evidence type="ECO:0000313" key="3">
    <source>
        <dbReference type="Proteomes" id="UP000000235"/>
    </source>
</evidence>
<keyword evidence="1" id="KW-0812">Transmembrane</keyword>
<dbReference type="eggNOG" id="COG3152">
    <property type="taxonomic scope" value="Bacteria"/>
</dbReference>
<feature type="transmembrane region" description="Helical" evidence="1">
    <location>
        <begin position="52"/>
        <end position="70"/>
    </location>
</feature>
<accession>A4X146</accession>
<dbReference type="Proteomes" id="UP000000235">
    <property type="component" value="Chromosome"/>
</dbReference>
<dbReference type="AlphaFoldDB" id="A4X146"/>
<organism evidence="2 3">
    <name type="scientific">Salinispora tropica (strain ATCC BAA-916 / DSM 44818 / JCM 13857 / NBRC 105044 / CNB-440)</name>
    <dbReference type="NCBI Taxonomy" id="369723"/>
    <lineage>
        <taxon>Bacteria</taxon>
        <taxon>Bacillati</taxon>
        <taxon>Actinomycetota</taxon>
        <taxon>Actinomycetes</taxon>
        <taxon>Micromonosporales</taxon>
        <taxon>Micromonosporaceae</taxon>
        <taxon>Salinispora</taxon>
    </lineage>
</organism>
<dbReference type="Pfam" id="PF05656">
    <property type="entry name" value="DUF805"/>
    <property type="match status" value="1"/>
</dbReference>
<dbReference type="STRING" id="369723.Strop_0111"/>
<protein>
    <recommendedName>
        <fullName evidence="4">DUF805 domain-containing protein</fullName>
    </recommendedName>
</protein>
<dbReference type="HOGENOM" id="CLU_093674_4_1_11"/>
<sequence length="125" mass="13672">MLFVDAIRSVLTQYAGFSGRARRSEYWWFYLFITIVNIVFGCLSGVAEAAVFIGLIVSLALLLPTIAVSVRRLHDTNRSGWFMLLGLIPIVGGIILLIFFTQDSKPGPNRFGPNPKDPAASGLVA</sequence>
<dbReference type="PANTHER" id="PTHR34980">
    <property type="entry name" value="INNER MEMBRANE PROTEIN-RELATED-RELATED"/>
    <property type="match status" value="1"/>
</dbReference>
<evidence type="ECO:0000313" key="2">
    <source>
        <dbReference type="EMBL" id="ABP52596.1"/>
    </source>
</evidence>
<dbReference type="PATRIC" id="fig|369723.5.peg.110"/>
<keyword evidence="3" id="KW-1185">Reference proteome</keyword>
<dbReference type="RefSeq" id="WP_011904033.1">
    <property type="nucleotide sequence ID" value="NC_009380.1"/>
</dbReference>
<name>A4X146_SALTO</name>
<dbReference type="EMBL" id="CP000667">
    <property type="protein sequence ID" value="ABP52596.1"/>
    <property type="molecule type" value="Genomic_DNA"/>
</dbReference>
<proteinExistence type="predicted"/>
<feature type="transmembrane region" description="Helical" evidence="1">
    <location>
        <begin position="27"/>
        <end position="46"/>
    </location>
</feature>
<feature type="transmembrane region" description="Helical" evidence="1">
    <location>
        <begin position="82"/>
        <end position="101"/>
    </location>
</feature>
<keyword evidence="1" id="KW-0472">Membrane</keyword>
<evidence type="ECO:0000256" key="1">
    <source>
        <dbReference type="SAM" id="Phobius"/>
    </source>
</evidence>
<dbReference type="GO" id="GO:0005886">
    <property type="term" value="C:plasma membrane"/>
    <property type="evidence" value="ECO:0007669"/>
    <property type="project" value="TreeGrafter"/>
</dbReference>
<dbReference type="InterPro" id="IPR008523">
    <property type="entry name" value="DUF805"/>
</dbReference>
<dbReference type="PANTHER" id="PTHR34980:SF2">
    <property type="entry name" value="INNER MEMBRANE PROTEIN YHAH-RELATED"/>
    <property type="match status" value="1"/>
</dbReference>